<dbReference type="EMBL" id="HBUE01024121">
    <property type="protein sequence ID" value="CAG6453935.1"/>
    <property type="molecule type" value="Transcribed_RNA"/>
</dbReference>
<accession>A0A8D8ACJ9</accession>
<protein>
    <submittedName>
        <fullName evidence="1">(northern house mosquito) hypothetical protein</fullName>
    </submittedName>
</protein>
<dbReference type="AlphaFoldDB" id="A0A8D8ACJ9"/>
<name>A0A8D8ACJ9_CULPI</name>
<sequence length="99" mass="11278">MPVIKSVFKFTPSAAIFFAELVPASYAGRENFFFVCPKRKLCNRTSLRRPGHRKAHPIWHPARDHPIRTVDRVATCRCKVPLPRSTVANLRTPTDHPST</sequence>
<organism evidence="1">
    <name type="scientific">Culex pipiens</name>
    <name type="common">House mosquito</name>
    <dbReference type="NCBI Taxonomy" id="7175"/>
    <lineage>
        <taxon>Eukaryota</taxon>
        <taxon>Metazoa</taxon>
        <taxon>Ecdysozoa</taxon>
        <taxon>Arthropoda</taxon>
        <taxon>Hexapoda</taxon>
        <taxon>Insecta</taxon>
        <taxon>Pterygota</taxon>
        <taxon>Neoptera</taxon>
        <taxon>Endopterygota</taxon>
        <taxon>Diptera</taxon>
        <taxon>Nematocera</taxon>
        <taxon>Culicoidea</taxon>
        <taxon>Culicidae</taxon>
        <taxon>Culicinae</taxon>
        <taxon>Culicini</taxon>
        <taxon>Culex</taxon>
        <taxon>Culex</taxon>
    </lineage>
</organism>
<proteinExistence type="predicted"/>
<evidence type="ECO:0000313" key="1">
    <source>
        <dbReference type="EMBL" id="CAG6453935.1"/>
    </source>
</evidence>
<reference evidence="1" key="1">
    <citation type="submission" date="2021-05" db="EMBL/GenBank/DDBJ databases">
        <authorList>
            <person name="Alioto T."/>
            <person name="Alioto T."/>
            <person name="Gomez Garrido J."/>
        </authorList>
    </citation>
    <scope>NUCLEOTIDE SEQUENCE</scope>
</reference>